<feature type="transmembrane region" description="Helical" evidence="2">
    <location>
        <begin position="176"/>
        <end position="197"/>
    </location>
</feature>
<keyword evidence="3" id="KW-0732">Signal</keyword>
<evidence type="ECO:0000313" key="5">
    <source>
        <dbReference type="Proteomes" id="UP000887013"/>
    </source>
</evidence>
<keyword evidence="5" id="KW-1185">Reference proteome</keyword>
<evidence type="ECO:0000256" key="1">
    <source>
        <dbReference type="SAM" id="MobiDB-lite"/>
    </source>
</evidence>
<feature type="chain" id="PRO_5036463013" evidence="3">
    <location>
        <begin position="25"/>
        <end position="327"/>
    </location>
</feature>
<evidence type="ECO:0000256" key="2">
    <source>
        <dbReference type="SAM" id="Phobius"/>
    </source>
</evidence>
<feature type="compositionally biased region" description="Polar residues" evidence="1">
    <location>
        <begin position="129"/>
        <end position="145"/>
    </location>
</feature>
<feature type="region of interest" description="Disordered" evidence="1">
    <location>
        <begin position="125"/>
        <end position="145"/>
    </location>
</feature>
<dbReference type="EMBL" id="BMAW01066995">
    <property type="protein sequence ID" value="GFT57565.1"/>
    <property type="molecule type" value="Genomic_DNA"/>
</dbReference>
<evidence type="ECO:0000313" key="4">
    <source>
        <dbReference type="EMBL" id="GFT57565.1"/>
    </source>
</evidence>
<evidence type="ECO:0000256" key="3">
    <source>
        <dbReference type="SAM" id="SignalP"/>
    </source>
</evidence>
<sequence>MHWIEQQLIVLFCVGILLPALAVGKDIENDVTGHNRYLDSLKNKPSYENEQQSIFSETSSYPELSNSLDSNKAPIYEYPSKYEEFALDENHEDKYSYGPGGFYLPSNKQNMQNYFIEEVNNKGSKQDSRLSVNGSSKDPSKKVINSLSVSEKTESEISERPTIISLIRKLFLNPTILNVIAVVAPTFIVEMIFPYLLRLFGSAVMPVVTSRIARGFARSLDGFSSLHTEQVLDVIQDYGARALEDPRCFQRFFCYGVKSYFENRSGDFWSIQKVVRKLTKTVDERLWNALGLKHLLDSMQSGHCDSLICSETLVNTKGVLPSTKFQH</sequence>
<comment type="caution">
    <text evidence="4">The sequence shown here is derived from an EMBL/GenBank/DDBJ whole genome shotgun (WGS) entry which is preliminary data.</text>
</comment>
<gene>
    <name evidence="4" type="primary">AVEN_20852_1</name>
    <name evidence="4" type="ORF">NPIL_518191</name>
</gene>
<organism evidence="4 5">
    <name type="scientific">Nephila pilipes</name>
    <name type="common">Giant wood spider</name>
    <name type="synonym">Nephila maculata</name>
    <dbReference type="NCBI Taxonomy" id="299642"/>
    <lineage>
        <taxon>Eukaryota</taxon>
        <taxon>Metazoa</taxon>
        <taxon>Ecdysozoa</taxon>
        <taxon>Arthropoda</taxon>
        <taxon>Chelicerata</taxon>
        <taxon>Arachnida</taxon>
        <taxon>Araneae</taxon>
        <taxon>Araneomorphae</taxon>
        <taxon>Entelegynae</taxon>
        <taxon>Araneoidea</taxon>
        <taxon>Nephilidae</taxon>
        <taxon>Nephila</taxon>
    </lineage>
</organism>
<protein>
    <submittedName>
        <fullName evidence="4">Uncharacterized protein</fullName>
    </submittedName>
</protein>
<keyword evidence="2" id="KW-1133">Transmembrane helix</keyword>
<feature type="signal peptide" evidence="3">
    <location>
        <begin position="1"/>
        <end position="24"/>
    </location>
</feature>
<keyword evidence="2" id="KW-0812">Transmembrane</keyword>
<proteinExistence type="predicted"/>
<dbReference type="Proteomes" id="UP000887013">
    <property type="component" value="Unassembled WGS sequence"/>
</dbReference>
<dbReference type="OrthoDB" id="6426508at2759"/>
<dbReference type="AlphaFoldDB" id="A0A8X6TXK2"/>
<accession>A0A8X6TXK2</accession>
<name>A0A8X6TXK2_NEPPI</name>
<keyword evidence="2" id="KW-0472">Membrane</keyword>
<reference evidence="4" key="1">
    <citation type="submission" date="2020-08" db="EMBL/GenBank/DDBJ databases">
        <title>Multicomponent nature underlies the extraordinary mechanical properties of spider dragline silk.</title>
        <authorList>
            <person name="Kono N."/>
            <person name="Nakamura H."/>
            <person name="Mori M."/>
            <person name="Yoshida Y."/>
            <person name="Ohtoshi R."/>
            <person name="Malay A.D."/>
            <person name="Moran D.A.P."/>
            <person name="Tomita M."/>
            <person name="Numata K."/>
            <person name="Arakawa K."/>
        </authorList>
    </citation>
    <scope>NUCLEOTIDE SEQUENCE</scope>
</reference>